<gene>
    <name evidence="2" type="ORF">AVDCRST_MAG34-1440</name>
</gene>
<feature type="non-terminal residue" evidence="2">
    <location>
        <position position="1"/>
    </location>
</feature>
<protein>
    <submittedName>
        <fullName evidence="2">Uncharacterized protein</fullName>
    </submittedName>
</protein>
<feature type="non-terminal residue" evidence="2">
    <location>
        <position position="88"/>
    </location>
</feature>
<name>A0A6J4L0S9_9ACTN</name>
<sequence length="88" mass="9606">DHRRAHAALPATRRAGRGPAHRLPAHGRVRGPPRHGGRPEQGAHHQRRRGRGGPGGGAVCHRGLQPHLGLRRRRRAGPRPVRGRGRSL</sequence>
<dbReference type="EMBL" id="CADCUI010000001">
    <property type="protein sequence ID" value="CAA9320941.1"/>
    <property type="molecule type" value="Genomic_DNA"/>
</dbReference>
<proteinExistence type="predicted"/>
<feature type="compositionally biased region" description="Basic residues" evidence="1">
    <location>
        <begin position="14"/>
        <end position="36"/>
    </location>
</feature>
<reference evidence="2" key="1">
    <citation type="submission" date="2020-02" db="EMBL/GenBank/DDBJ databases">
        <authorList>
            <person name="Meier V. D."/>
        </authorList>
    </citation>
    <scope>NUCLEOTIDE SEQUENCE</scope>
    <source>
        <strain evidence="2">AVDCRST_MAG34</strain>
    </source>
</reference>
<evidence type="ECO:0000313" key="2">
    <source>
        <dbReference type="EMBL" id="CAA9320941.1"/>
    </source>
</evidence>
<accession>A0A6J4L0S9</accession>
<dbReference type="AlphaFoldDB" id="A0A6J4L0S9"/>
<evidence type="ECO:0000256" key="1">
    <source>
        <dbReference type="SAM" id="MobiDB-lite"/>
    </source>
</evidence>
<feature type="compositionally biased region" description="Basic residues" evidence="1">
    <location>
        <begin position="69"/>
        <end position="88"/>
    </location>
</feature>
<organism evidence="2">
    <name type="scientific">uncultured Nocardioidaceae bacterium</name>
    <dbReference type="NCBI Taxonomy" id="253824"/>
    <lineage>
        <taxon>Bacteria</taxon>
        <taxon>Bacillati</taxon>
        <taxon>Actinomycetota</taxon>
        <taxon>Actinomycetes</taxon>
        <taxon>Propionibacteriales</taxon>
        <taxon>Nocardioidaceae</taxon>
        <taxon>environmental samples</taxon>
    </lineage>
</organism>
<feature type="region of interest" description="Disordered" evidence="1">
    <location>
        <begin position="1"/>
        <end position="88"/>
    </location>
</feature>